<comment type="caution">
    <text evidence="3">The sequence shown here is derived from an EMBL/GenBank/DDBJ whole genome shotgun (WGS) entry which is preliminary data.</text>
</comment>
<dbReference type="NCBIfam" id="NF033745">
    <property type="entry name" value="class_C_sortase"/>
    <property type="match status" value="1"/>
</dbReference>
<dbReference type="InterPro" id="IPR005754">
    <property type="entry name" value="Sortase"/>
</dbReference>
<evidence type="ECO:0000256" key="2">
    <source>
        <dbReference type="SAM" id="Phobius"/>
    </source>
</evidence>
<dbReference type="SUPFAM" id="SSF63817">
    <property type="entry name" value="Sortase"/>
    <property type="match status" value="1"/>
</dbReference>
<evidence type="ECO:0000313" key="4">
    <source>
        <dbReference type="Proteomes" id="UP000636755"/>
    </source>
</evidence>
<keyword evidence="4" id="KW-1185">Reference proteome</keyword>
<sequence length="277" mass="31188">MKTKIFFISLCVLAAVGIGFIVYPNIADYINSKSNETVIKNYSESTQTMSDYEIYNELAKAQNFNELLAKSALNDEEKDEYNAAMSEYENILNYDDIMCTIEIPKINVDLPVYHDSTNREEKLKKGCVHLANTSLPIGGASTHAVISAHSGYPEQVFFDELDKLQIGDTFKINVLNKTLTYKVCEINIVDPDDSSKLEIENGKDYVTLVTCYPYSINTHRLCVRGERVEDTITDTATADEVISNDNHNDLTLVFIILGISLLVVLIICVKRTVCKRR</sequence>
<feature type="transmembrane region" description="Helical" evidence="2">
    <location>
        <begin position="250"/>
        <end position="269"/>
    </location>
</feature>
<accession>A0ABR7HJT0</accession>
<dbReference type="InterPro" id="IPR042002">
    <property type="entry name" value="Sortase_C"/>
</dbReference>
<dbReference type="CDD" id="cd05827">
    <property type="entry name" value="Sortase_C"/>
    <property type="match status" value="1"/>
</dbReference>
<evidence type="ECO:0000313" key="3">
    <source>
        <dbReference type="EMBL" id="MBC5727761.1"/>
    </source>
</evidence>
<dbReference type="InterPro" id="IPR023365">
    <property type="entry name" value="Sortase_dom-sf"/>
</dbReference>
<organism evidence="3 4">
    <name type="scientific">Ruminococcus intestinalis</name>
    <dbReference type="NCBI Taxonomy" id="2763066"/>
    <lineage>
        <taxon>Bacteria</taxon>
        <taxon>Bacillati</taxon>
        <taxon>Bacillota</taxon>
        <taxon>Clostridia</taxon>
        <taxon>Eubacteriales</taxon>
        <taxon>Oscillospiraceae</taxon>
        <taxon>Ruminococcus</taxon>
    </lineage>
</organism>
<dbReference type="EMBL" id="JACOPS010000002">
    <property type="protein sequence ID" value="MBC5727761.1"/>
    <property type="molecule type" value="Genomic_DNA"/>
</dbReference>
<gene>
    <name evidence="3" type="ORF">H8R91_04325</name>
</gene>
<protein>
    <submittedName>
        <fullName evidence="3">Class C sortase</fullName>
    </submittedName>
</protein>
<dbReference type="Proteomes" id="UP000636755">
    <property type="component" value="Unassembled WGS sequence"/>
</dbReference>
<name>A0ABR7HJT0_9FIRM</name>
<dbReference type="Gene3D" id="2.40.260.10">
    <property type="entry name" value="Sortase"/>
    <property type="match status" value="1"/>
</dbReference>
<keyword evidence="1" id="KW-0378">Hydrolase</keyword>
<keyword evidence="2" id="KW-0812">Transmembrane</keyword>
<evidence type="ECO:0000256" key="1">
    <source>
        <dbReference type="ARBA" id="ARBA00022801"/>
    </source>
</evidence>
<dbReference type="RefSeq" id="WP_186935031.1">
    <property type="nucleotide sequence ID" value="NZ_JACOPS010000002.1"/>
</dbReference>
<keyword evidence="2" id="KW-1133">Transmembrane helix</keyword>
<proteinExistence type="predicted"/>
<keyword evidence="2" id="KW-0472">Membrane</keyword>
<reference evidence="3 4" key="1">
    <citation type="submission" date="2020-08" db="EMBL/GenBank/DDBJ databases">
        <title>Genome public.</title>
        <authorList>
            <person name="Liu C."/>
            <person name="Sun Q."/>
        </authorList>
    </citation>
    <scope>NUCLEOTIDE SEQUENCE [LARGE SCALE GENOMIC DNA]</scope>
    <source>
        <strain evidence="3 4">NSJ-71</strain>
    </source>
</reference>
<dbReference type="NCBIfam" id="TIGR01076">
    <property type="entry name" value="sortase_fam"/>
    <property type="match status" value="1"/>
</dbReference>
<dbReference type="Pfam" id="PF04203">
    <property type="entry name" value="Sortase"/>
    <property type="match status" value="1"/>
</dbReference>